<dbReference type="InterPro" id="IPR024771">
    <property type="entry name" value="SUZ"/>
</dbReference>
<dbReference type="InterPro" id="IPR004480">
    <property type="entry name" value="Monothiol_GRX-rel"/>
</dbReference>
<dbReference type="Pfam" id="PF12752">
    <property type="entry name" value="SUZ"/>
    <property type="match status" value="1"/>
</dbReference>
<dbReference type="PROSITE" id="PS51673">
    <property type="entry name" value="SUZ"/>
    <property type="match status" value="1"/>
</dbReference>
<keyword evidence="4" id="KW-0408">Iron</keyword>
<evidence type="ECO:0000256" key="2">
    <source>
        <dbReference type="ARBA" id="ARBA00022714"/>
    </source>
</evidence>
<keyword evidence="5" id="KW-0411">Iron-sulfur</keyword>
<evidence type="ECO:0000313" key="11">
    <source>
        <dbReference type="Proteomes" id="UP000796880"/>
    </source>
</evidence>
<dbReference type="Pfam" id="PF01424">
    <property type="entry name" value="R3H"/>
    <property type="match status" value="1"/>
</dbReference>
<accession>A0A8K0MNR4</accession>
<keyword evidence="6" id="KW-0676">Redox-active center</keyword>
<evidence type="ECO:0000313" key="10">
    <source>
        <dbReference type="EMBL" id="KAF3452438.1"/>
    </source>
</evidence>
<reference evidence="10" key="1">
    <citation type="submission" date="2020-03" db="EMBL/GenBank/DDBJ databases">
        <title>A high-quality chromosome-level genome assembly of a woody plant with both climbing and erect habits, Rhamnella rubrinervis.</title>
        <authorList>
            <person name="Lu Z."/>
            <person name="Yang Y."/>
            <person name="Zhu X."/>
            <person name="Sun Y."/>
        </authorList>
    </citation>
    <scope>NUCLEOTIDE SEQUENCE</scope>
    <source>
        <strain evidence="10">BYM</strain>
        <tissue evidence="10">Leaf</tissue>
    </source>
</reference>
<evidence type="ECO:0000256" key="1">
    <source>
        <dbReference type="ARBA" id="ARBA00008983"/>
    </source>
</evidence>
<dbReference type="GO" id="GO:0051537">
    <property type="term" value="F:2 iron, 2 sulfur cluster binding"/>
    <property type="evidence" value="ECO:0007669"/>
    <property type="project" value="UniProtKB-KW"/>
</dbReference>
<dbReference type="PANTHER" id="PTHR10293">
    <property type="entry name" value="GLUTAREDOXIN FAMILY MEMBER"/>
    <property type="match status" value="1"/>
</dbReference>
<proteinExistence type="inferred from homology"/>
<dbReference type="GO" id="GO:0003676">
    <property type="term" value="F:nucleic acid binding"/>
    <property type="evidence" value="ECO:0007669"/>
    <property type="project" value="UniProtKB-UniRule"/>
</dbReference>
<feature type="domain" description="R3H" evidence="8">
    <location>
        <begin position="238"/>
        <end position="303"/>
    </location>
</feature>
<keyword evidence="3" id="KW-0479">Metal-binding</keyword>
<evidence type="ECO:0000256" key="5">
    <source>
        <dbReference type="ARBA" id="ARBA00023014"/>
    </source>
</evidence>
<dbReference type="EMBL" id="VOIH02000002">
    <property type="protein sequence ID" value="KAF3452438.1"/>
    <property type="molecule type" value="Genomic_DNA"/>
</dbReference>
<dbReference type="InterPro" id="IPR033658">
    <property type="entry name" value="GRX_PICOT-like"/>
</dbReference>
<evidence type="ECO:0000256" key="7">
    <source>
        <dbReference type="SAM" id="MobiDB-lite"/>
    </source>
</evidence>
<dbReference type="SMART" id="SM00393">
    <property type="entry name" value="R3H"/>
    <property type="match status" value="1"/>
</dbReference>
<dbReference type="PROSITE" id="PS51061">
    <property type="entry name" value="R3H"/>
    <property type="match status" value="1"/>
</dbReference>
<comment type="caution">
    <text evidence="10">The sequence shown here is derived from an EMBL/GenBank/DDBJ whole genome shotgun (WGS) entry which is preliminary data.</text>
</comment>
<evidence type="ECO:0000256" key="4">
    <source>
        <dbReference type="ARBA" id="ARBA00023004"/>
    </source>
</evidence>
<feature type="region of interest" description="Disordered" evidence="7">
    <location>
        <begin position="464"/>
        <end position="497"/>
    </location>
</feature>
<dbReference type="GO" id="GO:0046872">
    <property type="term" value="F:metal ion binding"/>
    <property type="evidence" value="ECO:0007669"/>
    <property type="project" value="UniProtKB-KW"/>
</dbReference>
<gene>
    <name evidence="10" type="ORF">FNV43_RR02871</name>
</gene>
<dbReference type="InterPro" id="IPR036867">
    <property type="entry name" value="R3H_dom_sf"/>
</dbReference>
<sequence>MLGVGSLDSISITAPASSSVSGAAAKQPKSTTSLHLHCPIRPPCSPLSFTLPNIFVFRAKPSSQRTASASFRCFSALTPELKTTLDKFVTSHKVVLFMKGTKDFPQCGFSNTVVQILKSLNASFETINILENELLRQGLKEYSNWPTFPQLYIEGEFFGGCDITVGLNKMVELLELGNPIDEKTLKERKKVPLSKYTGMKNGIEDEHDPIRHGIPSLLLPLFSVEELASLIKDNLPCKHLVLSVEEALVNFLQSDTSSNGLLELEPMNSYNRLLLHRLADIFGFSHESVGEGDDRHLVLERCPETSIPSILVSDILWQYDDPQSPIMSHQLLKRTDASPVLKMKSPSVQHSLEEREAAYLAARERIFSVNLGEEKEPIKQKPRNVPVVARRMIAHALGRRINAYDQDTAIKEFSGSGGETNELNVEDKDKMELNLTQKTFEESLSLSGRSTKSCDEVKKDKHCSFASSQSKRKAPQKQAEKVSSSVGISQSGRDRINVNEDHHKKEHLGAAKRMFANALGMQSGKDSFLSKCSEIKHINME</sequence>
<evidence type="ECO:0000256" key="3">
    <source>
        <dbReference type="ARBA" id="ARBA00022723"/>
    </source>
</evidence>
<evidence type="ECO:0000256" key="6">
    <source>
        <dbReference type="ARBA" id="ARBA00023284"/>
    </source>
</evidence>
<dbReference type="Gene3D" id="3.40.30.10">
    <property type="entry name" value="Glutaredoxin"/>
    <property type="match status" value="1"/>
</dbReference>
<dbReference type="OrthoDB" id="278430at2759"/>
<dbReference type="SUPFAM" id="SSF82708">
    <property type="entry name" value="R3H domain"/>
    <property type="match status" value="1"/>
</dbReference>
<dbReference type="Pfam" id="PF00462">
    <property type="entry name" value="Glutaredoxin"/>
    <property type="match status" value="1"/>
</dbReference>
<keyword evidence="2" id="KW-0001">2Fe-2S</keyword>
<evidence type="ECO:0000259" key="8">
    <source>
        <dbReference type="PROSITE" id="PS51061"/>
    </source>
</evidence>
<dbReference type="Gene3D" id="3.30.1370.50">
    <property type="entry name" value="R3H-like domain"/>
    <property type="match status" value="1"/>
</dbReference>
<dbReference type="CDD" id="cd02642">
    <property type="entry name" value="R3H_encore_like"/>
    <property type="match status" value="1"/>
</dbReference>
<dbReference type="CDD" id="cd03028">
    <property type="entry name" value="GRX_PICOT_like"/>
    <property type="match status" value="1"/>
</dbReference>
<dbReference type="InterPro" id="IPR036249">
    <property type="entry name" value="Thioredoxin-like_sf"/>
</dbReference>
<evidence type="ECO:0000259" key="9">
    <source>
        <dbReference type="PROSITE" id="PS51673"/>
    </source>
</evidence>
<keyword evidence="11" id="KW-1185">Reference proteome</keyword>
<dbReference type="PANTHER" id="PTHR10293:SF72">
    <property type="entry name" value="MONOTHIOL GLUTAREDOXIN-S14, CHLOROPLASTIC"/>
    <property type="match status" value="1"/>
</dbReference>
<dbReference type="PROSITE" id="PS51354">
    <property type="entry name" value="GLUTAREDOXIN_2"/>
    <property type="match status" value="1"/>
</dbReference>
<dbReference type="SUPFAM" id="SSF52833">
    <property type="entry name" value="Thioredoxin-like"/>
    <property type="match status" value="1"/>
</dbReference>
<dbReference type="FunFam" id="3.40.30.10:FF:000005">
    <property type="entry name" value="Glutaredoxin 5"/>
    <property type="match status" value="1"/>
</dbReference>
<dbReference type="InterPro" id="IPR002109">
    <property type="entry name" value="Glutaredoxin"/>
</dbReference>
<feature type="compositionally biased region" description="Polar residues" evidence="7">
    <location>
        <begin position="481"/>
        <end position="491"/>
    </location>
</feature>
<dbReference type="NCBIfam" id="TIGR00365">
    <property type="entry name" value="Grx4 family monothiol glutaredoxin"/>
    <property type="match status" value="1"/>
</dbReference>
<dbReference type="AlphaFoldDB" id="A0A8K0MNR4"/>
<dbReference type="Proteomes" id="UP000796880">
    <property type="component" value="Unassembled WGS sequence"/>
</dbReference>
<dbReference type="InterPro" id="IPR001374">
    <property type="entry name" value="R3H_dom"/>
</dbReference>
<protein>
    <submittedName>
        <fullName evidence="10">Uncharacterized protein</fullName>
    </submittedName>
</protein>
<comment type="similarity">
    <text evidence="1">Belongs to the glutaredoxin family. CGFS subfamily.</text>
</comment>
<name>A0A8K0MNR4_9ROSA</name>
<feature type="domain" description="SUZ" evidence="9">
    <location>
        <begin position="306"/>
        <end position="371"/>
    </location>
</feature>
<organism evidence="10 11">
    <name type="scientific">Rhamnella rubrinervis</name>
    <dbReference type="NCBI Taxonomy" id="2594499"/>
    <lineage>
        <taxon>Eukaryota</taxon>
        <taxon>Viridiplantae</taxon>
        <taxon>Streptophyta</taxon>
        <taxon>Embryophyta</taxon>
        <taxon>Tracheophyta</taxon>
        <taxon>Spermatophyta</taxon>
        <taxon>Magnoliopsida</taxon>
        <taxon>eudicotyledons</taxon>
        <taxon>Gunneridae</taxon>
        <taxon>Pentapetalae</taxon>
        <taxon>rosids</taxon>
        <taxon>fabids</taxon>
        <taxon>Rosales</taxon>
        <taxon>Rhamnaceae</taxon>
        <taxon>rhamnoid group</taxon>
        <taxon>Rhamneae</taxon>
        <taxon>Rhamnella</taxon>
    </lineage>
</organism>